<dbReference type="AlphaFoldDB" id="A0A0V0XNR8"/>
<gene>
    <name evidence="2" type="ORF">T12_1845</name>
</gene>
<comment type="caution">
    <text evidence="2">The sequence shown here is derived from an EMBL/GenBank/DDBJ whole genome shotgun (WGS) entry which is preliminary data.</text>
</comment>
<proteinExistence type="predicted"/>
<name>A0A0V0XNR8_9BILA</name>
<dbReference type="GO" id="GO:0003676">
    <property type="term" value="F:nucleic acid binding"/>
    <property type="evidence" value="ECO:0007669"/>
    <property type="project" value="InterPro"/>
</dbReference>
<dbReference type="EMBL" id="JYDQ01004738">
    <property type="protein sequence ID" value="KRX89626.1"/>
    <property type="molecule type" value="Genomic_DNA"/>
</dbReference>
<evidence type="ECO:0000259" key="1">
    <source>
        <dbReference type="PROSITE" id="PS50174"/>
    </source>
</evidence>
<dbReference type="Pfam" id="PF01585">
    <property type="entry name" value="G-patch"/>
    <property type="match status" value="1"/>
</dbReference>
<organism evidence="2 3">
    <name type="scientific">Trichinella patagoniensis</name>
    <dbReference type="NCBI Taxonomy" id="990121"/>
    <lineage>
        <taxon>Eukaryota</taxon>
        <taxon>Metazoa</taxon>
        <taxon>Ecdysozoa</taxon>
        <taxon>Nematoda</taxon>
        <taxon>Enoplea</taxon>
        <taxon>Dorylaimia</taxon>
        <taxon>Trichinellida</taxon>
        <taxon>Trichinellidae</taxon>
        <taxon>Trichinella</taxon>
    </lineage>
</organism>
<protein>
    <recommendedName>
        <fullName evidence="1">G-patch domain-containing protein</fullName>
    </recommendedName>
</protein>
<feature type="domain" description="G-patch" evidence="1">
    <location>
        <begin position="9"/>
        <end position="43"/>
    </location>
</feature>
<accession>A0A0V0XNR8</accession>
<reference evidence="2 3" key="1">
    <citation type="submission" date="2015-01" db="EMBL/GenBank/DDBJ databases">
        <title>Evolution of Trichinella species and genotypes.</title>
        <authorList>
            <person name="Korhonen P.K."/>
            <person name="Edoardo P."/>
            <person name="Giuseppe L.R."/>
            <person name="Gasser R.B."/>
        </authorList>
    </citation>
    <scope>NUCLEOTIDE SEQUENCE [LARGE SCALE GENOMIC DNA]</scope>
    <source>
        <strain evidence="2">ISS2496</strain>
    </source>
</reference>
<keyword evidence="3" id="KW-1185">Reference proteome</keyword>
<dbReference type="Proteomes" id="UP000054783">
    <property type="component" value="Unassembled WGS sequence"/>
</dbReference>
<sequence length="43" mass="4714">MNFILTNDYSQKSKEMMEGMGYIPGLGLGKNLQGATEEPLPIP</sequence>
<evidence type="ECO:0000313" key="3">
    <source>
        <dbReference type="Proteomes" id="UP000054783"/>
    </source>
</evidence>
<dbReference type="InterPro" id="IPR000467">
    <property type="entry name" value="G_patch_dom"/>
</dbReference>
<evidence type="ECO:0000313" key="2">
    <source>
        <dbReference type="EMBL" id="KRX89626.1"/>
    </source>
</evidence>
<dbReference type="PROSITE" id="PS50174">
    <property type="entry name" value="G_PATCH"/>
    <property type="match status" value="1"/>
</dbReference>